<accession>A0A151WF67</accession>
<protein>
    <submittedName>
        <fullName evidence="1">Uncharacterized protein</fullName>
    </submittedName>
</protein>
<sequence length="198" mass="22117">MRSSLIRSLSGPRTITGRVYCIVNCCTASYESTFSSLPAIPDDETSANAFKCGRRLVTQPAQGDAHLQFESAVNIEILEFTPTNLASHSRRAHSPLRQYYVCMIWDNFPSGHLVFIIVLIRNTPSADFRSESSRTIKSSLNQKEDIKDKGGQNNIGAMLCMHTYIDSDRMSVTANDDENDDSKMRFLTRSANGKARII</sequence>
<reference evidence="1 2" key="1">
    <citation type="submission" date="2015-09" db="EMBL/GenBank/DDBJ databases">
        <title>Trachymyrmex zeteki WGS genome.</title>
        <authorList>
            <person name="Nygaard S."/>
            <person name="Hu H."/>
            <person name="Boomsma J."/>
            <person name="Zhang G."/>
        </authorList>
    </citation>
    <scope>NUCLEOTIDE SEQUENCE [LARGE SCALE GENOMIC DNA]</scope>
    <source>
        <strain evidence="1">Tzet28-1</strain>
        <tissue evidence="1">Whole body</tissue>
    </source>
</reference>
<proteinExistence type="predicted"/>
<keyword evidence="2" id="KW-1185">Reference proteome</keyword>
<name>A0A151WF67_9HYME</name>
<evidence type="ECO:0000313" key="2">
    <source>
        <dbReference type="Proteomes" id="UP000075809"/>
    </source>
</evidence>
<gene>
    <name evidence="1" type="ORF">ALC60_14552</name>
</gene>
<dbReference type="EMBL" id="KQ983227">
    <property type="protein sequence ID" value="KYQ46456.1"/>
    <property type="molecule type" value="Genomic_DNA"/>
</dbReference>
<dbReference type="Proteomes" id="UP000075809">
    <property type="component" value="Unassembled WGS sequence"/>
</dbReference>
<dbReference type="AlphaFoldDB" id="A0A151WF67"/>
<organism evidence="1 2">
    <name type="scientific">Mycetomoellerius zeteki</name>
    <dbReference type="NCBI Taxonomy" id="64791"/>
    <lineage>
        <taxon>Eukaryota</taxon>
        <taxon>Metazoa</taxon>
        <taxon>Ecdysozoa</taxon>
        <taxon>Arthropoda</taxon>
        <taxon>Hexapoda</taxon>
        <taxon>Insecta</taxon>
        <taxon>Pterygota</taxon>
        <taxon>Neoptera</taxon>
        <taxon>Endopterygota</taxon>
        <taxon>Hymenoptera</taxon>
        <taxon>Apocrita</taxon>
        <taxon>Aculeata</taxon>
        <taxon>Formicoidea</taxon>
        <taxon>Formicidae</taxon>
        <taxon>Myrmicinae</taxon>
        <taxon>Mycetomoellerius</taxon>
    </lineage>
</organism>
<evidence type="ECO:0000313" key="1">
    <source>
        <dbReference type="EMBL" id="KYQ46456.1"/>
    </source>
</evidence>